<dbReference type="EC" id="2.7.13.3" evidence="3"/>
<feature type="transmembrane region" description="Helical" evidence="11">
    <location>
        <begin position="177"/>
        <end position="198"/>
    </location>
</feature>
<dbReference type="SUPFAM" id="SSF158472">
    <property type="entry name" value="HAMP domain-like"/>
    <property type="match status" value="1"/>
</dbReference>
<dbReference type="InterPro" id="IPR036890">
    <property type="entry name" value="HATPase_C_sf"/>
</dbReference>
<keyword evidence="11" id="KW-0812">Transmembrane</keyword>
<organism evidence="14 15">
    <name type="scientific">Geovibrio thiophilus</name>
    <dbReference type="NCBI Taxonomy" id="139438"/>
    <lineage>
        <taxon>Bacteria</taxon>
        <taxon>Pseudomonadati</taxon>
        <taxon>Deferribacterota</taxon>
        <taxon>Deferribacteres</taxon>
        <taxon>Deferribacterales</taxon>
        <taxon>Geovibrionaceae</taxon>
        <taxon>Geovibrio</taxon>
    </lineage>
</organism>
<evidence type="ECO:0000256" key="8">
    <source>
        <dbReference type="ARBA" id="ARBA00022840"/>
    </source>
</evidence>
<dbReference type="GO" id="GO:0016020">
    <property type="term" value="C:membrane"/>
    <property type="evidence" value="ECO:0007669"/>
    <property type="project" value="UniProtKB-SubCell"/>
</dbReference>
<evidence type="ECO:0000256" key="10">
    <source>
        <dbReference type="ARBA" id="ARBA00023136"/>
    </source>
</evidence>
<dbReference type="Pfam" id="PF00512">
    <property type="entry name" value="HisKA"/>
    <property type="match status" value="1"/>
</dbReference>
<dbReference type="PANTHER" id="PTHR42878:SF7">
    <property type="entry name" value="SENSOR HISTIDINE KINASE GLRK"/>
    <property type="match status" value="1"/>
</dbReference>
<dbReference type="GO" id="GO:0000156">
    <property type="term" value="F:phosphorelay response regulator activity"/>
    <property type="evidence" value="ECO:0007669"/>
    <property type="project" value="TreeGrafter"/>
</dbReference>
<dbReference type="PANTHER" id="PTHR42878">
    <property type="entry name" value="TWO-COMPONENT HISTIDINE KINASE"/>
    <property type="match status" value="1"/>
</dbReference>
<evidence type="ECO:0000256" key="9">
    <source>
        <dbReference type="ARBA" id="ARBA00023012"/>
    </source>
</evidence>
<dbReference type="RefSeq" id="WP_128465878.1">
    <property type="nucleotide sequence ID" value="NZ_CP035108.1"/>
</dbReference>
<dbReference type="InterPro" id="IPR003661">
    <property type="entry name" value="HisK_dim/P_dom"/>
</dbReference>
<dbReference type="CDD" id="cd00075">
    <property type="entry name" value="HATPase"/>
    <property type="match status" value="1"/>
</dbReference>
<dbReference type="SMART" id="SM00388">
    <property type="entry name" value="HisKA"/>
    <property type="match status" value="1"/>
</dbReference>
<dbReference type="EMBL" id="CP035108">
    <property type="protein sequence ID" value="QAR32591.1"/>
    <property type="molecule type" value="Genomic_DNA"/>
</dbReference>
<dbReference type="InterPro" id="IPR003660">
    <property type="entry name" value="HAMP_dom"/>
</dbReference>
<keyword evidence="5" id="KW-0808">Transferase</keyword>
<dbReference type="SUPFAM" id="SSF55874">
    <property type="entry name" value="ATPase domain of HSP90 chaperone/DNA topoisomerase II/histidine kinase"/>
    <property type="match status" value="1"/>
</dbReference>
<evidence type="ECO:0000256" key="6">
    <source>
        <dbReference type="ARBA" id="ARBA00022741"/>
    </source>
</evidence>
<dbReference type="OrthoDB" id="9805942at2"/>
<comment type="catalytic activity">
    <reaction evidence="1">
        <text>ATP + protein L-histidine = ADP + protein N-phospho-L-histidine.</text>
        <dbReference type="EC" id="2.7.13.3"/>
    </reaction>
</comment>
<dbReference type="PRINTS" id="PR00344">
    <property type="entry name" value="BCTRLSENSOR"/>
</dbReference>
<dbReference type="Gene3D" id="3.30.565.10">
    <property type="entry name" value="Histidine kinase-like ATPase, C-terminal domain"/>
    <property type="match status" value="1"/>
</dbReference>
<evidence type="ECO:0000313" key="14">
    <source>
        <dbReference type="EMBL" id="QAR32591.1"/>
    </source>
</evidence>
<dbReference type="SUPFAM" id="SSF47384">
    <property type="entry name" value="Homodimeric domain of signal transducing histidine kinase"/>
    <property type="match status" value="1"/>
</dbReference>
<keyword evidence="15" id="KW-1185">Reference proteome</keyword>
<dbReference type="Gene3D" id="1.10.287.130">
    <property type="match status" value="1"/>
</dbReference>
<keyword evidence="10 11" id="KW-0472">Membrane</keyword>
<dbReference type="SMART" id="SM00304">
    <property type="entry name" value="HAMP"/>
    <property type="match status" value="1"/>
</dbReference>
<comment type="subcellular location">
    <subcellularLocation>
        <location evidence="2">Membrane</location>
    </subcellularLocation>
</comment>
<dbReference type="Gene3D" id="6.10.340.10">
    <property type="match status" value="1"/>
</dbReference>
<dbReference type="InterPro" id="IPR036097">
    <property type="entry name" value="HisK_dim/P_sf"/>
</dbReference>
<feature type="domain" description="Histidine kinase" evidence="12">
    <location>
        <begin position="261"/>
        <end position="480"/>
    </location>
</feature>
<sequence length="480" mass="53873">MKLTGIFGRLALTNLILLVLISYFIIYVFHKTEQINTILHEVTSVHLPVMGDSEKLISAVQRMNEFRLKYQVTGDRDFFDRFAGFKSEADSVNGRLAEVVMGKSKSDIYDRVNELYTAFSEMSESQINGREHNYAETNRQLEDVSFKLDEHINLLKNTADSEWRSLLERSNRMVGKVVHKSVLFMVSCIVGAAAVAFFNTRTIARPLRKLGEKTNEVAAGIFPDRFSLEAPYEIERLASDFNIMIARLKESREQKEEFVSNVSHELKTPLSSIKEAAQMLKEGAFDNDPESSRRLLDIIDAESERLIASVNGIIEISRLDINDAPYEMKPCSVGRILRNIVTKTEPIASGKKIAVVCDIPDDLPDVSADREMISRAAENLIGNALKYTPEKGEINISVKKTGERLLLVSVKDNGRGIAEADLPHIFERYRRGRNQQGDVKGTGLGLAIAKKIISRHGGEIWANSRPGEGSEFLFTLPLSF</sequence>
<dbReference type="CDD" id="cd06225">
    <property type="entry name" value="HAMP"/>
    <property type="match status" value="1"/>
</dbReference>
<gene>
    <name evidence="14" type="ORF">EP073_03970</name>
</gene>
<dbReference type="Pfam" id="PF00672">
    <property type="entry name" value="HAMP"/>
    <property type="match status" value="1"/>
</dbReference>
<evidence type="ECO:0000256" key="11">
    <source>
        <dbReference type="SAM" id="Phobius"/>
    </source>
</evidence>
<evidence type="ECO:0000259" key="12">
    <source>
        <dbReference type="PROSITE" id="PS50109"/>
    </source>
</evidence>
<evidence type="ECO:0000256" key="4">
    <source>
        <dbReference type="ARBA" id="ARBA00022553"/>
    </source>
</evidence>
<keyword evidence="9" id="KW-0902">Two-component regulatory system</keyword>
<dbReference type="GO" id="GO:0000155">
    <property type="term" value="F:phosphorelay sensor kinase activity"/>
    <property type="evidence" value="ECO:0007669"/>
    <property type="project" value="InterPro"/>
</dbReference>
<dbReference type="InterPro" id="IPR050351">
    <property type="entry name" value="BphY/WalK/GraS-like"/>
</dbReference>
<dbReference type="Proteomes" id="UP000287502">
    <property type="component" value="Chromosome"/>
</dbReference>
<keyword evidence="8" id="KW-0067">ATP-binding</keyword>
<evidence type="ECO:0000313" key="15">
    <source>
        <dbReference type="Proteomes" id="UP000287502"/>
    </source>
</evidence>
<dbReference type="InterPro" id="IPR003594">
    <property type="entry name" value="HATPase_dom"/>
</dbReference>
<dbReference type="AlphaFoldDB" id="A0A410JX40"/>
<dbReference type="GO" id="GO:0005524">
    <property type="term" value="F:ATP binding"/>
    <property type="evidence" value="ECO:0007669"/>
    <property type="project" value="UniProtKB-KW"/>
</dbReference>
<dbReference type="InterPro" id="IPR004358">
    <property type="entry name" value="Sig_transdc_His_kin-like_C"/>
</dbReference>
<dbReference type="FunFam" id="3.30.565.10:FF:000006">
    <property type="entry name" value="Sensor histidine kinase WalK"/>
    <property type="match status" value="1"/>
</dbReference>
<protein>
    <recommendedName>
        <fullName evidence="3">histidine kinase</fullName>
        <ecNumber evidence="3">2.7.13.3</ecNumber>
    </recommendedName>
</protein>
<evidence type="ECO:0000259" key="13">
    <source>
        <dbReference type="PROSITE" id="PS50885"/>
    </source>
</evidence>
<dbReference type="CDD" id="cd00082">
    <property type="entry name" value="HisKA"/>
    <property type="match status" value="1"/>
</dbReference>
<feature type="transmembrane region" description="Helical" evidence="11">
    <location>
        <begin position="6"/>
        <end position="29"/>
    </location>
</feature>
<keyword evidence="6" id="KW-0547">Nucleotide-binding</keyword>
<proteinExistence type="predicted"/>
<evidence type="ECO:0000256" key="2">
    <source>
        <dbReference type="ARBA" id="ARBA00004370"/>
    </source>
</evidence>
<evidence type="ECO:0000256" key="7">
    <source>
        <dbReference type="ARBA" id="ARBA00022777"/>
    </source>
</evidence>
<dbReference type="PROSITE" id="PS50885">
    <property type="entry name" value="HAMP"/>
    <property type="match status" value="1"/>
</dbReference>
<accession>A0A410JX40</accession>
<dbReference type="KEGG" id="gtl:EP073_03970"/>
<keyword evidence="4" id="KW-0597">Phosphoprotein</keyword>
<dbReference type="GO" id="GO:0007234">
    <property type="term" value="P:osmosensory signaling via phosphorelay pathway"/>
    <property type="evidence" value="ECO:0007669"/>
    <property type="project" value="TreeGrafter"/>
</dbReference>
<evidence type="ECO:0000256" key="3">
    <source>
        <dbReference type="ARBA" id="ARBA00012438"/>
    </source>
</evidence>
<dbReference type="PROSITE" id="PS50109">
    <property type="entry name" value="HIS_KIN"/>
    <property type="match status" value="1"/>
</dbReference>
<keyword evidence="7 14" id="KW-0418">Kinase</keyword>
<dbReference type="InterPro" id="IPR005467">
    <property type="entry name" value="His_kinase_dom"/>
</dbReference>
<evidence type="ECO:0000256" key="1">
    <source>
        <dbReference type="ARBA" id="ARBA00000085"/>
    </source>
</evidence>
<keyword evidence="11" id="KW-1133">Transmembrane helix</keyword>
<name>A0A410JX40_9BACT</name>
<dbReference type="Pfam" id="PF02518">
    <property type="entry name" value="HATPase_c"/>
    <property type="match status" value="1"/>
</dbReference>
<dbReference type="GO" id="GO:0030295">
    <property type="term" value="F:protein kinase activator activity"/>
    <property type="evidence" value="ECO:0007669"/>
    <property type="project" value="TreeGrafter"/>
</dbReference>
<evidence type="ECO:0000256" key="5">
    <source>
        <dbReference type="ARBA" id="ARBA00022679"/>
    </source>
</evidence>
<dbReference type="FunFam" id="1.10.287.130:FF:000001">
    <property type="entry name" value="Two-component sensor histidine kinase"/>
    <property type="match status" value="1"/>
</dbReference>
<dbReference type="SMART" id="SM00387">
    <property type="entry name" value="HATPase_c"/>
    <property type="match status" value="1"/>
</dbReference>
<feature type="domain" description="HAMP" evidence="13">
    <location>
        <begin position="201"/>
        <end position="253"/>
    </location>
</feature>
<reference evidence="14 15" key="1">
    <citation type="submission" date="2019-01" db="EMBL/GenBank/DDBJ databases">
        <title>Geovibrio thiophilus DSM 11263, complete genome.</title>
        <authorList>
            <person name="Spring S."/>
            <person name="Bunk B."/>
            <person name="Sproer C."/>
        </authorList>
    </citation>
    <scope>NUCLEOTIDE SEQUENCE [LARGE SCALE GENOMIC DNA]</scope>
    <source>
        <strain evidence="14 15">DSM 11263</strain>
    </source>
</reference>